<accession>A0A3M7SHT3</accession>
<feature type="non-terminal residue" evidence="1">
    <location>
        <position position="1"/>
    </location>
</feature>
<comment type="caution">
    <text evidence="1">The sequence shown here is derived from an EMBL/GenBank/DDBJ whole genome shotgun (WGS) entry which is preliminary data.</text>
</comment>
<protein>
    <submittedName>
        <fullName evidence="1">Uncharacterized protein</fullName>
    </submittedName>
</protein>
<organism evidence="1 2">
    <name type="scientific">Brachionus plicatilis</name>
    <name type="common">Marine rotifer</name>
    <name type="synonym">Brachionus muelleri</name>
    <dbReference type="NCBI Taxonomy" id="10195"/>
    <lineage>
        <taxon>Eukaryota</taxon>
        <taxon>Metazoa</taxon>
        <taxon>Spiralia</taxon>
        <taxon>Gnathifera</taxon>
        <taxon>Rotifera</taxon>
        <taxon>Eurotatoria</taxon>
        <taxon>Monogononta</taxon>
        <taxon>Pseudotrocha</taxon>
        <taxon>Ploima</taxon>
        <taxon>Brachionidae</taxon>
        <taxon>Brachionus</taxon>
    </lineage>
</organism>
<evidence type="ECO:0000313" key="1">
    <source>
        <dbReference type="EMBL" id="RNA35434.1"/>
    </source>
</evidence>
<dbReference type="Proteomes" id="UP000276133">
    <property type="component" value="Unassembled WGS sequence"/>
</dbReference>
<dbReference type="AlphaFoldDB" id="A0A3M7SHT3"/>
<keyword evidence="2" id="KW-1185">Reference proteome</keyword>
<sequence>VERLQDRDYQFEFVNELEVGLVALAARLQTEVRAELVEFFDQRVVLGRRYAPVEVAGAQGAQNVGDGVHGVASQVAVQTVIDQFPSGWLSRWVRERGFSFRAKLICWTESTRPNCSMWCLWCLRAPNLSMNWSNRPMKCTERLRVGTRGDWCEQALTIELNNGPLWHKYSMGPKLWPLNALGRKKSAINFSVRQLNKVSFEFLLENVGSTGNINAVECRPLLTRRHTWPAPNPTGPNCCTSSLIWSNFG</sequence>
<name>A0A3M7SHT3_BRAPC</name>
<evidence type="ECO:0000313" key="2">
    <source>
        <dbReference type="Proteomes" id="UP000276133"/>
    </source>
</evidence>
<proteinExistence type="predicted"/>
<dbReference type="EMBL" id="REGN01001324">
    <property type="protein sequence ID" value="RNA35434.1"/>
    <property type="molecule type" value="Genomic_DNA"/>
</dbReference>
<gene>
    <name evidence="1" type="ORF">BpHYR1_013530</name>
</gene>
<reference evidence="1 2" key="1">
    <citation type="journal article" date="2018" name="Sci. Rep.">
        <title>Genomic signatures of local adaptation to the degree of environmental predictability in rotifers.</title>
        <authorList>
            <person name="Franch-Gras L."/>
            <person name="Hahn C."/>
            <person name="Garcia-Roger E.M."/>
            <person name="Carmona M.J."/>
            <person name="Serra M."/>
            <person name="Gomez A."/>
        </authorList>
    </citation>
    <scope>NUCLEOTIDE SEQUENCE [LARGE SCALE GENOMIC DNA]</scope>
    <source>
        <strain evidence="1">HYR1</strain>
    </source>
</reference>